<comment type="caution">
    <text evidence="2">The sequence shown here is derived from an EMBL/GenBank/DDBJ whole genome shotgun (WGS) entry which is preliminary data.</text>
</comment>
<gene>
    <name evidence="2" type="ORF">JCM6292_2603</name>
</gene>
<dbReference type="GO" id="GO:0009279">
    <property type="term" value="C:cell outer membrane"/>
    <property type="evidence" value="ECO:0007669"/>
    <property type="project" value="UniProtKB-SubCell"/>
</dbReference>
<comment type="similarity">
    <text evidence="1">Belongs to the TonB-dependent receptor family.</text>
</comment>
<dbReference type="InterPro" id="IPR039426">
    <property type="entry name" value="TonB-dep_rcpt-like"/>
</dbReference>
<keyword evidence="1" id="KW-1134">Transmembrane beta strand</keyword>
<proteinExistence type="inferred from homology"/>
<reference evidence="2 3" key="1">
    <citation type="journal article" date="2014" name="Genome Announc.">
        <title>Draft Genome Sequences of Three Strains of Bacteroides pyogenes Isolated from a Cat and Swine.</title>
        <authorList>
            <person name="Sakamoto M."/>
            <person name="Oshima K."/>
            <person name="Suda W."/>
            <person name="Kitamura K."/>
            <person name="Iida T."/>
            <person name="Hattori M."/>
            <person name="Ohkuma M."/>
        </authorList>
    </citation>
    <scope>NUCLEOTIDE SEQUENCE [LARGE SCALE GENOMIC DNA]</scope>
    <source>
        <strain evidence="2 3">JCM 6292</strain>
    </source>
</reference>
<dbReference type="AlphaFoldDB" id="W4P8Z9"/>
<name>W4P8Z9_9BACE</name>
<evidence type="ECO:0000313" key="3">
    <source>
        <dbReference type="Proteomes" id="UP000018861"/>
    </source>
</evidence>
<organism evidence="2 3">
    <name type="scientific">Bacteroides pyogenes JCM 6292</name>
    <dbReference type="NCBI Taxonomy" id="1235809"/>
    <lineage>
        <taxon>Bacteria</taxon>
        <taxon>Pseudomonadati</taxon>
        <taxon>Bacteroidota</taxon>
        <taxon>Bacteroidia</taxon>
        <taxon>Bacteroidales</taxon>
        <taxon>Bacteroidaceae</taxon>
        <taxon>Bacteroides</taxon>
    </lineage>
</organism>
<comment type="subcellular location">
    <subcellularLocation>
        <location evidence="1">Cell outer membrane</location>
        <topology evidence="1">Multi-pass membrane protein</topology>
    </subcellularLocation>
</comment>
<accession>W4P8Z9</accession>
<dbReference type="Proteomes" id="UP000018861">
    <property type="component" value="Unassembled WGS sequence"/>
</dbReference>
<protein>
    <submittedName>
        <fullName evidence="2">TonB-dependent receptor</fullName>
    </submittedName>
</protein>
<evidence type="ECO:0000256" key="1">
    <source>
        <dbReference type="PROSITE-ProRule" id="PRU01360"/>
    </source>
</evidence>
<keyword evidence="2" id="KW-0675">Receptor</keyword>
<sequence length="74" mass="8082">MKSVTLGYSLPKSFCQKAGINNLRLYASVQNPFHFTSYSGLDPEAALGTPLSQGADWGAYPNGRNFLFGLNFSF</sequence>
<keyword evidence="1" id="KW-0472">Membrane</keyword>
<dbReference type="EMBL" id="BAIQ01000029">
    <property type="protein sequence ID" value="GAE16205.1"/>
    <property type="molecule type" value="Genomic_DNA"/>
</dbReference>
<keyword evidence="1" id="KW-0813">Transport</keyword>
<evidence type="ECO:0000313" key="2">
    <source>
        <dbReference type="EMBL" id="GAE16205.1"/>
    </source>
</evidence>
<dbReference type="PROSITE" id="PS52016">
    <property type="entry name" value="TONB_DEPENDENT_REC_3"/>
    <property type="match status" value="1"/>
</dbReference>
<keyword evidence="1" id="KW-0812">Transmembrane</keyword>
<keyword evidence="1" id="KW-0998">Cell outer membrane</keyword>